<organism evidence="5 6">
    <name type="scientific">Aquitalea magnusonii</name>
    <dbReference type="NCBI Taxonomy" id="332411"/>
    <lineage>
        <taxon>Bacteria</taxon>
        <taxon>Pseudomonadati</taxon>
        <taxon>Pseudomonadota</taxon>
        <taxon>Betaproteobacteria</taxon>
        <taxon>Neisseriales</taxon>
        <taxon>Chromobacteriaceae</taxon>
        <taxon>Aquitalea</taxon>
    </lineage>
</organism>
<dbReference type="InterPro" id="IPR039315">
    <property type="entry name" value="CheW"/>
</dbReference>
<keyword evidence="3" id="KW-0963">Cytoplasm</keyword>
<sequence>MSTSDEQAAELQLALPQDDEAGGADGSHYVTFCVEGELFAVPMAPVQEIIRVPGIVHLPLAPSALDGLANLRGKVLPILSLRRLFGLPDRAADEATRALVINLGMPLGFLVDHVASVVSARDEDIQSTDTLPDSARSEFLQGVIKDGDGRLILLLDFQVLIDRHFSGIQLRQEHGGSEVALTASQQEILRDESDDERQLVSFSVDGQEYAIDIQDVQEIVQMDGQLVRVPQSEAAQLGVVTLRSRLLPLISLRRLFGMPYDQDREQDRVVVIHLGGEQMVGLVTDSVSEVLRVPFNLIDEVPGMWNRRETREINAICRLEDGGRLVSILDVGQMFDEVELARTDAAEEGESDMASDDGLVADADSHDEDEQVVVFRLGKEEFGVPIMSVQEIVRVPEQLTFLPTAPDYMEGVINLRGTVLPVIDQRRRLGLGSIERSERQRIMVYLLRGLRTGFIVDSVAEVLKVPRHAFEPAPDMGEGSSRLICRVANLQKQGRLIMMIDPGMLLDDGEVGSLQMSLEQPA</sequence>
<dbReference type="GO" id="GO:0006935">
    <property type="term" value="P:chemotaxis"/>
    <property type="evidence" value="ECO:0007669"/>
    <property type="project" value="InterPro"/>
</dbReference>
<dbReference type="GO" id="GO:0007165">
    <property type="term" value="P:signal transduction"/>
    <property type="evidence" value="ECO:0007669"/>
    <property type="project" value="InterPro"/>
</dbReference>
<reference evidence="6" key="3">
    <citation type="journal article" date="2017" name="Plant Physiol. Biochem.">
        <title>Differential oxidative and antioxidative response of duckweed Lemna minor toward plant growth promoting/inhibiting bacteria.</title>
        <authorList>
            <person name="Ishizawa H."/>
            <person name="Kuroda M."/>
            <person name="Morikawa M."/>
            <person name="Ike M."/>
        </authorList>
    </citation>
    <scope>NUCLEOTIDE SEQUENCE [LARGE SCALE GENOMIC DNA]</scope>
    <source>
        <strain evidence="6">H3</strain>
    </source>
</reference>
<dbReference type="EMBL" id="AP018823">
    <property type="protein sequence ID" value="BBF84857.1"/>
    <property type="molecule type" value="Genomic_DNA"/>
</dbReference>
<name>A0A3G9GGS8_9NEIS</name>
<dbReference type="InterPro" id="IPR002545">
    <property type="entry name" value="CheW-lke_dom"/>
</dbReference>
<dbReference type="Proteomes" id="UP000198290">
    <property type="component" value="Chromosome"/>
</dbReference>
<evidence type="ECO:0000313" key="6">
    <source>
        <dbReference type="Proteomes" id="UP000198290"/>
    </source>
</evidence>
<dbReference type="RefSeq" id="WP_089085445.1">
    <property type="nucleotide sequence ID" value="NZ_AP018823.1"/>
</dbReference>
<feature type="domain" description="CheW-like" evidence="4">
    <location>
        <begin position="196"/>
        <end position="340"/>
    </location>
</feature>
<dbReference type="Pfam" id="PF01584">
    <property type="entry name" value="CheW"/>
    <property type="match status" value="3"/>
</dbReference>
<dbReference type="SMART" id="SM00260">
    <property type="entry name" value="CheW"/>
    <property type="match status" value="3"/>
</dbReference>
<feature type="domain" description="CheW-like" evidence="4">
    <location>
        <begin position="369"/>
        <end position="511"/>
    </location>
</feature>
<comment type="subcellular location">
    <subcellularLocation>
        <location evidence="1">Cytoplasm</location>
    </subcellularLocation>
</comment>
<dbReference type="Gene3D" id="2.40.50.180">
    <property type="entry name" value="CheA-289, Domain 4"/>
    <property type="match status" value="3"/>
</dbReference>
<feature type="domain" description="CheW-like" evidence="4">
    <location>
        <begin position="26"/>
        <end position="166"/>
    </location>
</feature>
<dbReference type="PANTHER" id="PTHR22617">
    <property type="entry name" value="CHEMOTAXIS SENSOR HISTIDINE KINASE-RELATED"/>
    <property type="match status" value="1"/>
</dbReference>
<dbReference type="Gene3D" id="2.30.30.40">
    <property type="entry name" value="SH3 Domains"/>
    <property type="match status" value="3"/>
</dbReference>
<evidence type="ECO:0000259" key="4">
    <source>
        <dbReference type="PROSITE" id="PS50851"/>
    </source>
</evidence>
<evidence type="ECO:0000313" key="5">
    <source>
        <dbReference type="EMBL" id="BBF84857.1"/>
    </source>
</evidence>
<dbReference type="OrthoDB" id="9790406at2"/>
<reference evidence="5 6" key="2">
    <citation type="journal article" date="2017" name="Genome Announc.">
        <title>Draft genome sequence of Aquitalea magnusonii strain H3, a plant growth-promoting bacterium of duckweed Lemna minor.</title>
        <authorList>
            <person name="Ishizawa H."/>
            <person name="Kuroda M."/>
            <person name="Ike M."/>
        </authorList>
    </citation>
    <scope>NUCLEOTIDE SEQUENCE [LARGE SCALE GENOMIC DNA]</scope>
    <source>
        <strain evidence="5 6">H3</strain>
    </source>
</reference>
<proteinExistence type="predicted"/>
<dbReference type="AlphaFoldDB" id="A0A3G9GGS8"/>
<evidence type="ECO:0000256" key="1">
    <source>
        <dbReference type="ARBA" id="ARBA00004496"/>
    </source>
</evidence>
<evidence type="ECO:0000256" key="2">
    <source>
        <dbReference type="ARBA" id="ARBA00021483"/>
    </source>
</evidence>
<dbReference type="InterPro" id="IPR036061">
    <property type="entry name" value="CheW-like_dom_sf"/>
</dbReference>
<keyword evidence="6" id="KW-1185">Reference proteome</keyword>
<protein>
    <recommendedName>
        <fullName evidence="2">Chemotaxis protein CheW</fullName>
    </recommendedName>
</protein>
<dbReference type="SUPFAM" id="SSF50341">
    <property type="entry name" value="CheW-like"/>
    <property type="match status" value="3"/>
</dbReference>
<evidence type="ECO:0000256" key="3">
    <source>
        <dbReference type="ARBA" id="ARBA00022490"/>
    </source>
</evidence>
<dbReference type="GO" id="GO:0005829">
    <property type="term" value="C:cytosol"/>
    <property type="evidence" value="ECO:0007669"/>
    <property type="project" value="TreeGrafter"/>
</dbReference>
<dbReference type="KEGG" id="amah:DLM_1233"/>
<gene>
    <name evidence="5" type="ORF">DLM_1233</name>
</gene>
<reference evidence="6" key="1">
    <citation type="journal article" date="2017" name="Biotechnol. Biofuels">
        <title>Evaluation of environmental bacterial communities as a factor affecting the growth of duckweed Lemna minor.</title>
        <authorList>
            <person name="Ishizawa H."/>
            <person name="Kuroda M."/>
            <person name="Morikawa M."/>
            <person name="Ike M."/>
        </authorList>
    </citation>
    <scope>NUCLEOTIDE SEQUENCE [LARGE SCALE GENOMIC DNA]</scope>
    <source>
        <strain evidence="6">H3</strain>
    </source>
</reference>
<dbReference type="PROSITE" id="PS50851">
    <property type="entry name" value="CHEW"/>
    <property type="match status" value="3"/>
</dbReference>
<dbReference type="PANTHER" id="PTHR22617:SF45">
    <property type="entry name" value="CHEMOTAXIS PROTEIN CHEW"/>
    <property type="match status" value="1"/>
</dbReference>
<accession>A0A3G9GGS8</accession>